<evidence type="ECO:0000256" key="9">
    <source>
        <dbReference type="PIRSR" id="PIRSR602401-1"/>
    </source>
</evidence>
<keyword evidence="4 9" id="KW-0349">Heme</keyword>
<dbReference type="PANTHER" id="PTHR46300:SF7">
    <property type="entry name" value="P450, PUTATIVE (EUROFUNG)-RELATED"/>
    <property type="match status" value="1"/>
</dbReference>
<evidence type="ECO:0000256" key="1">
    <source>
        <dbReference type="ARBA" id="ARBA00001971"/>
    </source>
</evidence>
<evidence type="ECO:0000256" key="11">
    <source>
        <dbReference type="SAM" id="Phobius"/>
    </source>
</evidence>
<dbReference type="SUPFAM" id="SSF48264">
    <property type="entry name" value="Cytochrome P450"/>
    <property type="match status" value="1"/>
</dbReference>
<dbReference type="GO" id="GO:0020037">
    <property type="term" value="F:heme binding"/>
    <property type="evidence" value="ECO:0007669"/>
    <property type="project" value="InterPro"/>
</dbReference>
<dbReference type="GO" id="GO:0016705">
    <property type="term" value="F:oxidoreductase activity, acting on paired donors, with incorporation or reduction of molecular oxygen"/>
    <property type="evidence" value="ECO:0007669"/>
    <property type="project" value="InterPro"/>
</dbReference>
<accession>A0A166A5B5</accession>
<dbReference type="EMBL" id="KV426096">
    <property type="protein sequence ID" value="KZV88589.1"/>
    <property type="molecule type" value="Genomic_DNA"/>
</dbReference>
<proteinExistence type="inferred from homology"/>
<keyword evidence="11" id="KW-0472">Membrane</keyword>
<gene>
    <name evidence="12" type="ORF">EXIGLDRAFT_173452</name>
</gene>
<dbReference type="InterPro" id="IPR050364">
    <property type="entry name" value="Cytochrome_P450_fung"/>
</dbReference>
<dbReference type="GO" id="GO:0004497">
    <property type="term" value="F:monooxygenase activity"/>
    <property type="evidence" value="ECO:0007669"/>
    <property type="project" value="UniProtKB-KW"/>
</dbReference>
<dbReference type="OrthoDB" id="2789670at2759"/>
<comment type="pathway">
    <text evidence="2">Secondary metabolite biosynthesis.</text>
</comment>
<feature type="binding site" description="axial binding residue" evidence="9">
    <location>
        <position position="439"/>
    </location>
    <ligand>
        <name>heme</name>
        <dbReference type="ChEBI" id="CHEBI:30413"/>
    </ligand>
    <ligandPart>
        <name>Fe</name>
        <dbReference type="ChEBI" id="CHEBI:18248"/>
    </ligandPart>
</feature>
<feature type="transmembrane region" description="Helical" evidence="11">
    <location>
        <begin position="12"/>
        <end position="31"/>
    </location>
</feature>
<dbReference type="InParanoid" id="A0A166A5B5"/>
<dbReference type="Pfam" id="PF00067">
    <property type="entry name" value="p450"/>
    <property type="match status" value="1"/>
</dbReference>
<evidence type="ECO:0000313" key="12">
    <source>
        <dbReference type="EMBL" id="KZV88589.1"/>
    </source>
</evidence>
<dbReference type="AlphaFoldDB" id="A0A166A5B5"/>
<comment type="cofactor">
    <cofactor evidence="1 9">
        <name>heme</name>
        <dbReference type="ChEBI" id="CHEBI:30413"/>
    </cofactor>
</comment>
<evidence type="ECO:0000256" key="6">
    <source>
        <dbReference type="ARBA" id="ARBA00023002"/>
    </source>
</evidence>
<keyword evidence="7 9" id="KW-0408">Iron</keyword>
<dbReference type="Gene3D" id="1.10.630.10">
    <property type="entry name" value="Cytochrome P450"/>
    <property type="match status" value="1"/>
</dbReference>
<dbReference type="CDD" id="cd11065">
    <property type="entry name" value="CYP64-like"/>
    <property type="match status" value="1"/>
</dbReference>
<evidence type="ECO:0000256" key="7">
    <source>
        <dbReference type="ARBA" id="ARBA00023004"/>
    </source>
</evidence>
<dbReference type="Proteomes" id="UP000077266">
    <property type="component" value="Unassembled WGS sequence"/>
</dbReference>
<dbReference type="STRING" id="1314781.A0A166A5B5"/>
<protein>
    <submittedName>
        <fullName evidence="12">Cytochrome P450</fullName>
    </submittedName>
</protein>
<keyword evidence="13" id="KW-1185">Reference proteome</keyword>
<dbReference type="InterPro" id="IPR001128">
    <property type="entry name" value="Cyt_P450"/>
</dbReference>
<evidence type="ECO:0000256" key="4">
    <source>
        <dbReference type="ARBA" id="ARBA00022617"/>
    </source>
</evidence>
<evidence type="ECO:0000256" key="3">
    <source>
        <dbReference type="ARBA" id="ARBA00010617"/>
    </source>
</evidence>
<dbReference type="InterPro" id="IPR036396">
    <property type="entry name" value="Cyt_P450_sf"/>
</dbReference>
<dbReference type="GO" id="GO:0005506">
    <property type="term" value="F:iron ion binding"/>
    <property type="evidence" value="ECO:0007669"/>
    <property type="project" value="InterPro"/>
</dbReference>
<dbReference type="PRINTS" id="PR00385">
    <property type="entry name" value="P450"/>
</dbReference>
<keyword evidence="6 10" id="KW-0560">Oxidoreductase</keyword>
<dbReference type="InterPro" id="IPR002401">
    <property type="entry name" value="Cyt_P450_E_grp-I"/>
</dbReference>
<evidence type="ECO:0000256" key="10">
    <source>
        <dbReference type="RuleBase" id="RU000461"/>
    </source>
</evidence>
<dbReference type="PANTHER" id="PTHR46300">
    <property type="entry name" value="P450, PUTATIVE (EUROFUNG)-RELATED-RELATED"/>
    <property type="match status" value="1"/>
</dbReference>
<name>A0A166A5B5_EXIGL</name>
<evidence type="ECO:0000256" key="8">
    <source>
        <dbReference type="ARBA" id="ARBA00023033"/>
    </source>
</evidence>
<reference evidence="12 13" key="1">
    <citation type="journal article" date="2016" name="Mol. Biol. Evol.">
        <title>Comparative Genomics of Early-Diverging Mushroom-Forming Fungi Provides Insights into the Origins of Lignocellulose Decay Capabilities.</title>
        <authorList>
            <person name="Nagy L.G."/>
            <person name="Riley R."/>
            <person name="Tritt A."/>
            <person name="Adam C."/>
            <person name="Daum C."/>
            <person name="Floudas D."/>
            <person name="Sun H."/>
            <person name="Yadav J.S."/>
            <person name="Pangilinan J."/>
            <person name="Larsson K.H."/>
            <person name="Matsuura K."/>
            <person name="Barry K."/>
            <person name="Labutti K."/>
            <person name="Kuo R."/>
            <person name="Ohm R.A."/>
            <person name="Bhattacharya S.S."/>
            <person name="Shirouzu T."/>
            <person name="Yoshinaga Y."/>
            <person name="Martin F.M."/>
            <person name="Grigoriev I.V."/>
            <person name="Hibbett D.S."/>
        </authorList>
    </citation>
    <scope>NUCLEOTIDE SEQUENCE [LARGE SCALE GENOMIC DNA]</scope>
    <source>
        <strain evidence="12 13">HHB12029</strain>
    </source>
</reference>
<keyword evidence="11" id="KW-0812">Transmembrane</keyword>
<sequence length="505" mass="56751">MEYFQHSNLNTDLVVCVVLGIIFVGFIAARLSTRARLPLPPGPPGQFFSGNAHQLPSGPGGRQYLEWSKSYGDVLHLRNWSSHIIVLNSEKAIRDLFARRAENYSDRVQTPMYCDPSLVDRGKTVFSTNYGERFRRYSKLLHQALSKSAIAAYEGVQAEATDRMLTDIARKPEAFVQHIRACTTRIILKVAYGYDLTVPEDGGEDYFVKLVEESIALGNESFKPGRWLVNSFPILRHVPEWMPGAGFKRWARGARVKLHEMTRAPIEMVKQQMAEGTAAPSFVSRNLEEGADQETLTWVAAALYVGGADTTVAALSTFVLLMVRYPEVQRKAQAELAALGRLPTAEDRPRLPYVEAVMKECMRYNTIGPMALAHCARREDEYAGIRIPRGATVYSNIWAVTRDERIYSDPEVFRPERFIGEKAERDPWDIIFGFGLRRCPGRYLADATLFIAIAKLLAAFEFRPEVDAAGRETIPLEQWTSGPNCGPKPFQCQIIARPNEALLSL</sequence>
<dbReference type="PROSITE" id="PS00086">
    <property type="entry name" value="CYTOCHROME_P450"/>
    <property type="match status" value="1"/>
</dbReference>
<keyword evidence="8 10" id="KW-0503">Monooxygenase</keyword>
<evidence type="ECO:0000313" key="13">
    <source>
        <dbReference type="Proteomes" id="UP000077266"/>
    </source>
</evidence>
<evidence type="ECO:0000256" key="5">
    <source>
        <dbReference type="ARBA" id="ARBA00022723"/>
    </source>
</evidence>
<keyword evidence="5 9" id="KW-0479">Metal-binding</keyword>
<evidence type="ECO:0000256" key="2">
    <source>
        <dbReference type="ARBA" id="ARBA00005179"/>
    </source>
</evidence>
<comment type="similarity">
    <text evidence="3 10">Belongs to the cytochrome P450 family.</text>
</comment>
<dbReference type="InterPro" id="IPR017972">
    <property type="entry name" value="Cyt_P450_CS"/>
</dbReference>
<keyword evidence="11" id="KW-1133">Transmembrane helix</keyword>
<organism evidence="12 13">
    <name type="scientific">Exidia glandulosa HHB12029</name>
    <dbReference type="NCBI Taxonomy" id="1314781"/>
    <lineage>
        <taxon>Eukaryota</taxon>
        <taxon>Fungi</taxon>
        <taxon>Dikarya</taxon>
        <taxon>Basidiomycota</taxon>
        <taxon>Agaricomycotina</taxon>
        <taxon>Agaricomycetes</taxon>
        <taxon>Auriculariales</taxon>
        <taxon>Exidiaceae</taxon>
        <taxon>Exidia</taxon>
    </lineage>
</organism>
<dbReference type="PRINTS" id="PR00463">
    <property type="entry name" value="EP450I"/>
</dbReference>